<sequence>MPTMRNILLRDFNPTEDVVFFENLYNKEENMRFIPFKKGGIIREDVKDRFSPKSDRKLFVVTDIVTSSIIGEAGIYNYESFANEYELGYIMDCNYWNKGLGKEICATLIHKVFNELSGVKAVCRMYQENIASIKVSQANNMILEREDVLDNGRTRLTYVLHKNG</sequence>
<dbReference type="Proteomes" id="UP000243588">
    <property type="component" value="Unassembled WGS sequence"/>
</dbReference>
<keyword evidence="2" id="KW-0808">Transferase</keyword>
<evidence type="ECO:0000259" key="1">
    <source>
        <dbReference type="Pfam" id="PF13302"/>
    </source>
</evidence>
<gene>
    <name evidence="2" type="ORF">SAMN05421818_10654</name>
</gene>
<dbReference type="AlphaFoldDB" id="A0A1G8D8I3"/>
<dbReference type="InterPro" id="IPR000182">
    <property type="entry name" value="GNAT_dom"/>
</dbReference>
<proteinExistence type="predicted"/>
<dbReference type="PANTHER" id="PTHR43792:SF1">
    <property type="entry name" value="N-ACETYLTRANSFERASE DOMAIN-CONTAINING PROTEIN"/>
    <property type="match status" value="1"/>
</dbReference>
<dbReference type="InterPro" id="IPR051531">
    <property type="entry name" value="N-acetyltransferase"/>
</dbReference>
<dbReference type="EMBL" id="FNDQ01000006">
    <property type="protein sequence ID" value="SDH54077.1"/>
    <property type="molecule type" value="Genomic_DNA"/>
</dbReference>
<dbReference type="InterPro" id="IPR016181">
    <property type="entry name" value="Acyl_CoA_acyltransferase"/>
</dbReference>
<evidence type="ECO:0000313" key="2">
    <source>
        <dbReference type="EMBL" id="SDH54077.1"/>
    </source>
</evidence>
<organism evidence="2 3">
    <name type="scientific">Myroides phaeus</name>
    <dbReference type="NCBI Taxonomy" id="702745"/>
    <lineage>
        <taxon>Bacteria</taxon>
        <taxon>Pseudomonadati</taxon>
        <taxon>Bacteroidota</taxon>
        <taxon>Flavobacteriia</taxon>
        <taxon>Flavobacteriales</taxon>
        <taxon>Flavobacteriaceae</taxon>
        <taxon>Myroides</taxon>
    </lineage>
</organism>
<dbReference type="Gene3D" id="3.40.630.30">
    <property type="match status" value="1"/>
</dbReference>
<name>A0A1G8D8I3_9FLAO</name>
<accession>A0A1G8D8I3</accession>
<protein>
    <submittedName>
        <fullName evidence="2">Protein N-acetyltransferase, RimJ/RimL family</fullName>
    </submittedName>
</protein>
<evidence type="ECO:0000313" key="3">
    <source>
        <dbReference type="Proteomes" id="UP000243588"/>
    </source>
</evidence>
<reference evidence="3" key="1">
    <citation type="submission" date="2016-10" db="EMBL/GenBank/DDBJ databases">
        <authorList>
            <person name="Varghese N."/>
            <person name="Submissions S."/>
        </authorList>
    </citation>
    <scope>NUCLEOTIDE SEQUENCE [LARGE SCALE GENOMIC DNA]</scope>
    <source>
        <strain evidence="3">DSM 23313</strain>
    </source>
</reference>
<dbReference type="PANTHER" id="PTHR43792">
    <property type="entry name" value="GNAT FAMILY, PUTATIVE (AFU_ORTHOLOGUE AFUA_3G00765)-RELATED-RELATED"/>
    <property type="match status" value="1"/>
</dbReference>
<dbReference type="GO" id="GO:0016747">
    <property type="term" value="F:acyltransferase activity, transferring groups other than amino-acyl groups"/>
    <property type="evidence" value="ECO:0007669"/>
    <property type="project" value="InterPro"/>
</dbReference>
<dbReference type="SUPFAM" id="SSF55729">
    <property type="entry name" value="Acyl-CoA N-acyltransferases (Nat)"/>
    <property type="match status" value="1"/>
</dbReference>
<keyword evidence="3" id="KW-1185">Reference proteome</keyword>
<dbReference type="STRING" id="702745.SAMN05421818_10654"/>
<feature type="domain" description="N-acetyltransferase" evidence="1">
    <location>
        <begin position="7"/>
        <end position="139"/>
    </location>
</feature>
<dbReference type="Pfam" id="PF13302">
    <property type="entry name" value="Acetyltransf_3"/>
    <property type="match status" value="1"/>
</dbReference>